<dbReference type="GO" id="GO:0046872">
    <property type="term" value="F:metal ion binding"/>
    <property type="evidence" value="ECO:0007669"/>
    <property type="project" value="UniProtKB-KW"/>
</dbReference>
<keyword evidence="2" id="KW-0408">Iron</keyword>
<dbReference type="PANTHER" id="PTHR47990">
    <property type="entry name" value="2-OXOGLUTARATE (2OG) AND FE(II)-DEPENDENT OXYGENASE SUPERFAMILY PROTEIN-RELATED"/>
    <property type="match status" value="1"/>
</dbReference>
<sequence length="341" mass="37783">MHSSIQDLPPFPEDLHLAPIAQISSSKLLSGDPQEAARVLEATKTYGFFYLNLADSPEGQTLLSESEQLLALAQNVFELPVEEKVGYALQKGVSLFGYKPAGTVKQTDKDLRPDTTEFFNISKDHMHGIADSRTYPPQILRSRELLKEFTQHGHQCGMVVLRTLAQQLGLDPEEFLDLNRFDKPSGDHCRLTRKFAHHGKENAIGLPSHTDFGSVTILFNWLGGLQIESRTEGRVGEWEWVKPMPGHAVINLGDAMVKFTNGLLKSAKHRVVPSPGPQGNLDRYSVVYFVRPHNDALMKPVGPFDNGATVNVAGKFSAGIDEKKVFTAGEWMVQRAIQLGN</sequence>
<evidence type="ECO:0000313" key="4">
    <source>
        <dbReference type="EMBL" id="KAK3937110.1"/>
    </source>
</evidence>
<name>A0AAN6N1K9_9PEZI</name>
<evidence type="ECO:0000313" key="5">
    <source>
        <dbReference type="Proteomes" id="UP001303473"/>
    </source>
</evidence>
<dbReference type="PROSITE" id="PS51471">
    <property type="entry name" value="FE2OG_OXY"/>
    <property type="match status" value="1"/>
</dbReference>
<evidence type="ECO:0000259" key="3">
    <source>
        <dbReference type="PROSITE" id="PS51471"/>
    </source>
</evidence>
<feature type="domain" description="Fe2OG dioxygenase" evidence="3">
    <location>
        <begin position="171"/>
        <end position="292"/>
    </location>
</feature>
<dbReference type="EMBL" id="MU853863">
    <property type="protein sequence ID" value="KAK3937110.1"/>
    <property type="molecule type" value="Genomic_DNA"/>
</dbReference>
<dbReference type="SUPFAM" id="SSF51197">
    <property type="entry name" value="Clavaminate synthase-like"/>
    <property type="match status" value="1"/>
</dbReference>
<dbReference type="Pfam" id="PF03171">
    <property type="entry name" value="2OG-FeII_Oxy"/>
    <property type="match status" value="1"/>
</dbReference>
<dbReference type="InterPro" id="IPR027443">
    <property type="entry name" value="IPNS-like_sf"/>
</dbReference>
<keyword evidence="5" id="KW-1185">Reference proteome</keyword>
<dbReference type="GO" id="GO:0016491">
    <property type="term" value="F:oxidoreductase activity"/>
    <property type="evidence" value="ECO:0007669"/>
    <property type="project" value="UniProtKB-KW"/>
</dbReference>
<dbReference type="GO" id="GO:0044283">
    <property type="term" value="P:small molecule biosynthetic process"/>
    <property type="evidence" value="ECO:0007669"/>
    <property type="project" value="UniProtKB-ARBA"/>
</dbReference>
<comment type="caution">
    <text evidence="4">The sequence shown here is derived from an EMBL/GenBank/DDBJ whole genome shotgun (WGS) entry which is preliminary data.</text>
</comment>
<evidence type="ECO:0000256" key="1">
    <source>
        <dbReference type="ARBA" id="ARBA00008056"/>
    </source>
</evidence>
<accession>A0AAN6N1K9</accession>
<dbReference type="Proteomes" id="UP001303473">
    <property type="component" value="Unassembled WGS sequence"/>
</dbReference>
<evidence type="ECO:0000256" key="2">
    <source>
        <dbReference type="RuleBase" id="RU003682"/>
    </source>
</evidence>
<keyword evidence="2" id="KW-0479">Metal-binding</keyword>
<dbReference type="InterPro" id="IPR026992">
    <property type="entry name" value="DIOX_N"/>
</dbReference>
<dbReference type="InterPro" id="IPR050231">
    <property type="entry name" value="Iron_ascorbate_oxido_reductase"/>
</dbReference>
<dbReference type="AlphaFoldDB" id="A0AAN6N1K9"/>
<reference evidence="5" key="1">
    <citation type="journal article" date="2023" name="Mol. Phylogenet. Evol.">
        <title>Genome-scale phylogeny and comparative genomics of the fungal order Sordariales.</title>
        <authorList>
            <person name="Hensen N."/>
            <person name="Bonometti L."/>
            <person name="Westerberg I."/>
            <person name="Brannstrom I.O."/>
            <person name="Guillou S."/>
            <person name="Cros-Aarteil S."/>
            <person name="Calhoun S."/>
            <person name="Haridas S."/>
            <person name="Kuo A."/>
            <person name="Mondo S."/>
            <person name="Pangilinan J."/>
            <person name="Riley R."/>
            <person name="LaButti K."/>
            <person name="Andreopoulos B."/>
            <person name="Lipzen A."/>
            <person name="Chen C."/>
            <person name="Yan M."/>
            <person name="Daum C."/>
            <person name="Ng V."/>
            <person name="Clum A."/>
            <person name="Steindorff A."/>
            <person name="Ohm R.A."/>
            <person name="Martin F."/>
            <person name="Silar P."/>
            <person name="Natvig D.O."/>
            <person name="Lalanne C."/>
            <person name="Gautier V."/>
            <person name="Ament-Velasquez S.L."/>
            <person name="Kruys A."/>
            <person name="Hutchinson M.I."/>
            <person name="Powell A.J."/>
            <person name="Barry K."/>
            <person name="Miller A.N."/>
            <person name="Grigoriev I.V."/>
            <person name="Debuchy R."/>
            <person name="Gladieux P."/>
            <person name="Hiltunen Thoren M."/>
            <person name="Johannesson H."/>
        </authorList>
    </citation>
    <scope>NUCLEOTIDE SEQUENCE [LARGE SCALE GENOMIC DNA]</scope>
    <source>
        <strain evidence="5">CBS 340.73</strain>
    </source>
</reference>
<proteinExistence type="inferred from homology"/>
<comment type="similarity">
    <text evidence="1 2">Belongs to the iron/ascorbate-dependent oxidoreductase family.</text>
</comment>
<organism evidence="4 5">
    <name type="scientific">Diplogelasinospora grovesii</name>
    <dbReference type="NCBI Taxonomy" id="303347"/>
    <lineage>
        <taxon>Eukaryota</taxon>
        <taxon>Fungi</taxon>
        <taxon>Dikarya</taxon>
        <taxon>Ascomycota</taxon>
        <taxon>Pezizomycotina</taxon>
        <taxon>Sordariomycetes</taxon>
        <taxon>Sordariomycetidae</taxon>
        <taxon>Sordariales</taxon>
        <taxon>Diplogelasinosporaceae</taxon>
        <taxon>Diplogelasinospora</taxon>
    </lineage>
</organism>
<dbReference type="InterPro" id="IPR005123">
    <property type="entry name" value="Oxoglu/Fe-dep_dioxygenase_dom"/>
</dbReference>
<protein>
    <submittedName>
        <fullName evidence="4">Clavaminate synthase-like protein</fullName>
    </submittedName>
</protein>
<dbReference type="Gene3D" id="2.60.120.330">
    <property type="entry name" value="B-lactam Antibiotic, Isopenicillin N Synthase, Chain"/>
    <property type="match status" value="1"/>
</dbReference>
<gene>
    <name evidence="4" type="ORF">QBC46DRAFT_411451</name>
</gene>
<dbReference type="Pfam" id="PF14226">
    <property type="entry name" value="DIOX_N"/>
    <property type="match status" value="1"/>
</dbReference>
<dbReference type="InterPro" id="IPR044861">
    <property type="entry name" value="IPNS-like_FE2OG_OXY"/>
</dbReference>
<keyword evidence="2" id="KW-0560">Oxidoreductase</keyword>